<accession>A0A9W7C9G1</accession>
<organism evidence="1 2">
    <name type="scientific">Triparma verrucosa</name>
    <dbReference type="NCBI Taxonomy" id="1606542"/>
    <lineage>
        <taxon>Eukaryota</taxon>
        <taxon>Sar</taxon>
        <taxon>Stramenopiles</taxon>
        <taxon>Ochrophyta</taxon>
        <taxon>Bolidophyceae</taxon>
        <taxon>Parmales</taxon>
        <taxon>Triparmaceae</taxon>
        <taxon>Triparma</taxon>
    </lineage>
</organism>
<dbReference type="Proteomes" id="UP001165160">
    <property type="component" value="Unassembled WGS sequence"/>
</dbReference>
<evidence type="ECO:0000313" key="1">
    <source>
        <dbReference type="EMBL" id="GMI00481.1"/>
    </source>
</evidence>
<protein>
    <submittedName>
        <fullName evidence="1">Uncharacterized protein</fullName>
    </submittedName>
</protein>
<gene>
    <name evidence="1" type="ORF">TrVE_jg11481</name>
</gene>
<sequence length="390" mass="42687">MMSYKANKTNGDLIQYKSKNSIGSDDGGVLAMGNSAWKAANTGANKAASPEVTRKRSVAAISTSPEAEVTRKRSVAAVSTSASASPPIPVATTATPTLGGLPVEVLTLIVGYCAGLNYTKRPKTKYDHLTRSYVVDPVAGHYWSLNQGQYGSGANVYVNFLQPLALVHGPLCTAVQNVMLEDARSAIPSQEWLIDLKARASALDLNYLRESFLEAMTIRHGQTYVHELEGGDATNLDAFREVMGMDEAGIFKAVIRAYKMFLVVKAVEWNWRGEEAKGCIDWSTKANAPHIIDLMWHAHILHTKTYASDCALLLGVDGELVHHEPAYWMPQELKGVACFERKVKALFKHQLSQPVVDEEVGIGMILFGINTPRDLHLHVEQLFMDDEGCG</sequence>
<name>A0A9W7C9G1_9STRA</name>
<keyword evidence="2" id="KW-1185">Reference proteome</keyword>
<comment type="caution">
    <text evidence="1">The sequence shown here is derived from an EMBL/GenBank/DDBJ whole genome shotgun (WGS) entry which is preliminary data.</text>
</comment>
<reference evidence="2" key="1">
    <citation type="journal article" date="2023" name="Commun. Biol.">
        <title>Genome analysis of Parmales, the sister group of diatoms, reveals the evolutionary specialization of diatoms from phago-mixotrophs to photoautotrophs.</title>
        <authorList>
            <person name="Ban H."/>
            <person name="Sato S."/>
            <person name="Yoshikawa S."/>
            <person name="Yamada K."/>
            <person name="Nakamura Y."/>
            <person name="Ichinomiya M."/>
            <person name="Sato N."/>
            <person name="Blanc-Mathieu R."/>
            <person name="Endo H."/>
            <person name="Kuwata A."/>
            <person name="Ogata H."/>
        </authorList>
    </citation>
    <scope>NUCLEOTIDE SEQUENCE [LARGE SCALE GENOMIC DNA]</scope>
    <source>
        <strain evidence="2">NIES 3699</strain>
    </source>
</reference>
<dbReference type="EMBL" id="BRXX01000248">
    <property type="protein sequence ID" value="GMI00481.1"/>
    <property type="molecule type" value="Genomic_DNA"/>
</dbReference>
<proteinExistence type="predicted"/>
<dbReference type="AlphaFoldDB" id="A0A9W7C9G1"/>
<evidence type="ECO:0000313" key="2">
    <source>
        <dbReference type="Proteomes" id="UP001165160"/>
    </source>
</evidence>